<organism evidence="1 2">
    <name type="scientific">Gymnopilus dilepis</name>
    <dbReference type="NCBI Taxonomy" id="231916"/>
    <lineage>
        <taxon>Eukaryota</taxon>
        <taxon>Fungi</taxon>
        <taxon>Dikarya</taxon>
        <taxon>Basidiomycota</taxon>
        <taxon>Agaricomycotina</taxon>
        <taxon>Agaricomycetes</taxon>
        <taxon>Agaricomycetidae</taxon>
        <taxon>Agaricales</taxon>
        <taxon>Agaricineae</taxon>
        <taxon>Hymenogastraceae</taxon>
        <taxon>Gymnopilus</taxon>
    </lineage>
</organism>
<reference evidence="1 2" key="1">
    <citation type="journal article" date="2018" name="Evol. Lett.">
        <title>Horizontal gene cluster transfer increased hallucinogenic mushroom diversity.</title>
        <authorList>
            <person name="Reynolds H.T."/>
            <person name="Vijayakumar V."/>
            <person name="Gluck-Thaler E."/>
            <person name="Korotkin H.B."/>
            <person name="Matheny P.B."/>
            <person name="Slot J.C."/>
        </authorList>
    </citation>
    <scope>NUCLEOTIDE SEQUENCE [LARGE SCALE GENOMIC DNA]</scope>
    <source>
        <strain evidence="1 2">SRW20</strain>
    </source>
</reference>
<evidence type="ECO:0000313" key="2">
    <source>
        <dbReference type="Proteomes" id="UP000284706"/>
    </source>
</evidence>
<protein>
    <recommendedName>
        <fullName evidence="3">F-box domain-containing protein</fullName>
    </recommendedName>
</protein>
<evidence type="ECO:0008006" key="3">
    <source>
        <dbReference type="Google" id="ProtNLM"/>
    </source>
</evidence>
<sequence>MILIPYDILLNIIDELGRAEDFSSLRSLSLTCRQAVAPCQKVIFRKVEIFAKIFSPKIDRTVNNLASVIAESPHLARYIRSLRCVLGKHLIQDNHCMRVLAQLLAQSDQLEDLCLEGSFDWLFLDWNIFRKSRSPAALRFVGAVQDAMKSPRLRRLRAVRVRALPVTNFVERAKLLDITAHLAAPECLNLEIIEPSVVHDVLYPSATRTSAIKVRQYHSDYGKYGQQSSVPWLSGADFGDMKSLSFFAINQNFRSDLHMLRSVRKLKDLRVSIIFDNEMEVVDQTMDFIAHSHTLVSLTIRLFNPRPQRSKVQQNLGPSFDTALLSLNNGLSALSRSNVVERLEITLEDRERTIPDSTYASGTDHGKKQHLYRLGNIINLNGFPHLRAFAFILKVFVKDTDDLGEDYNILKQLLSSSVFGQLRAVEGVDLHDSVTLGVS</sequence>
<comment type="caution">
    <text evidence="1">The sequence shown here is derived from an EMBL/GenBank/DDBJ whole genome shotgun (WGS) entry which is preliminary data.</text>
</comment>
<name>A0A409WDR4_9AGAR</name>
<dbReference type="EMBL" id="NHYE01005140">
    <property type="protein sequence ID" value="PPQ76616.1"/>
    <property type="molecule type" value="Genomic_DNA"/>
</dbReference>
<accession>A0A409WDR4</accession>
<evidence type="ECO:0000313" key="1">
    <source>
        <dbReference type="EMBL" id="PPQ76616.1"/>
    </source>
</evidence>
<dbReference type="InParanoid" id="A0A409WDR4"/>
<proteinExistence type="predicted"/>
<dbReference type="AlphaFoldDB" id="A0A409WDR4"/>
<dbReference type="Proteomes" id="UP000284706">
    <property type="component" value="Unassembled WGS sequence"/>
</dbReference>
<keyword evidence="2" id="KW-1185">Reference proteome</keyword>
<dbReference type="OrthoDB" id="2831624at2759"/>
<gene>
    <name evidence="1" type="ORF">CVT26_012742</name>
</gene>